<feature type="transmembrane region" description="Helical" evidence="1">
    <location>
        <begin position="43"/>
        <end position="63"/>
    </location>
</feature>
<sequence length="79" mass="8571">MANFLQWMSLWCLAFALFASITSFSKRHSYPKNVRVWTGSDKIWQGISAVTILVGAISMFEIYQSAFGSGGGTSGGDAL</sequence>
<keyword evidence="1" id="KW-0472">Membrane</keyword>
<keyword evidence="1" id="KW-0812">Transmembrane</keyword>
<proteinExistence type="predicted"/>
<name>A0A6C0C232_9ZZZZ</name>
<protein>
    <submittedName>
        <fullName evidence="2">Uncharacterized protein</fullName>
    </submittedName>
</protein>
<keyword evidence="1" id="KW-1133">Transmembrane helix</keyword>
<dbReference type="AlphaFoldDB" id="A0A6C0C232"/>
<accession>A0A6C0C232</accession>
<reference evidence="2" key="1">
    <citation type="journal article" date="2020" name="Nature">
        <title>Giant virus diversity and host interactions through global metagenomics.</title>
        <authorList>
            <person name="Schulz F."/>
            <person name="Roux S."/>
            <person name="Paez-Espino D."/>
            <person name="Jungbluth S."/>
            <person name="Walsh D.A."/>
            <person name="Denef V.J."/>
            <person name="McMahon K.D."/>
            <person name="Konstantinidis K.T."/>
            <person name="Eloe-Fadrosh E.A."/>
            <person name="Kyrpides N.C."/>
            <person name="Woyke T."/>
        </authorList>
    </citation>
    <scope>NUCLEOTIDE SEQUENCE</scope>
    <source>
        <strain evidence="2">GVMAG-M-3300020182-33</strain>
    </source>
</reference>
<dbReference type="EMBL" id="MN739305">
    <property type="protein sequence ID" value="QHS97844.1"/>
    <property type="molecule type" value="Genomic_DNA"/>
</dbReference>
<evidence type="ECO:0000256" key="1">
    <source>
        <dbReference type="SAM" id="Phobius"/>
    </source>
</evidence>
<evidence type="ECO:0000313" key="2">
    <source>
        <dbReference type="EMBL" id="QHS97844.1"/>
    </source>
</evidence>
<organism evidence="2">
    <name type="scientific">viral metagenome</name>
    <dbReference type="NCBI Taxonomy" id="1070528"/>
    <lineage>
        <taxon>unclassified sequences</taxon>
        <taxon>metagenomes</taxon>
        <taxon>organismal metagenomes</taxon>
    </lineage>
</organism>